<protein>
    <submittedName>
        <fullName evidence="2">Uncharacterized protein</fullName>
    </submittedName>
</protein>
<name>A0ABX1Y492_9BACL</name>
<dbReference type="Proteomes" id="UP000616779">
    <property type="component" value="Unassembled WGS sequence"/>
</dbReference>
<comment type="caution">
    <text evidence="2">The sequence shown here is derived from an EMBL/GenBank/DDBJ whole genome shotgun (WGS) entry which is preliminary data.</text>
</comment>
<feature type="chain" id="PRO_5046954580" evidence="1">
    <location>
        <begin position="28"/>
        <end position="662"/>
    </location>
</feature>
<gene>
    <name evidence="2" type="ORF">GC098_30470</name>
</gene>
<sequence>MIKMKIFAITILAAGLGLGSLAPQTKAENIFGGSYAPEGIRFPSTIELLAETPYYADPNRPDDEPEGTFAPQEVNVLTVESSWSTGLSTWKIETMFGPRWIRPNPWEIDMEPPNRITLLEETPLYRSQSTKGGPAASLSAQEVEVVAAEKQWFYTNDPTSKAWIKVHTTWLGDLWAHIPVNQIGTVVKVQRKAHYYNLPSNSDLGMAMGIGEQKQDWSNSKAGDYTIVREFTTIYDRVFEVQTDQGTTWTREKGVPILNTNETINIVRENPLIHDVWDGLKKEDAVLAGETVTAFEKIEERLYTGRGPYPIWYNSTWYHVRSSKGTGWINKNVGEPEAAIPVHWKVLVKDPKELQRYPETPFSSSTLLLRDQMVEVTEVWNSPNSGPIWLKAHVDGRSGWIPYWDSLQDTIWDEDTQTVAHISKINTNSLGIAPAAKDGLQLYNGQRIGYTENSQTYLDVIQLAEHFQYKVEKVPNMNAISLSKGEYSFVLQADMGNASVNWHGTKDKSVQLAEIPRHSRDSWYLNLKDVQALFGLTQVFAGKEYSLFEKNYNVKSGEFPTRAEKGQLELQAFVYDWTSREDYKSGQMPLQMFIEENGDQGGVAHVSKTEGFVNKPEASDSSVALFSLKASRPLAAGTHQVNVVIRIGERIIWKQSVEIVAK</sequence>
<evidence type="ECO:0000313" key="3">
    <source>
        <dbReference type="Proteomes" id="UP000616779"/>
    </source>
</evidence>
<reference evidence="2 3" key="1">
    <citation type="submission" date="2019-10" db="EMBL/GenBank/DDBJ databases">
        <title>Description of Paenibacillus terrestris sp. nov.</title>
        <authorList>
            <person name="Carlier A."/>
            <person name="Qi S."/>
        </authorList>
    </citation>
    <scope>NUCLEOTIDE SEQUENCE [LARGE SCALE GENOMIC DNA]</scope>
    <source>
        <strain evidence="2 3">LMG 31458</strain>
    </source>
</reference>
<proteinExistence type="predicted"/>
<evidence type="ECO:0000256" key="1">
    <source>
        <dbReference type="SAM" id="SignalP"/>
    </source>
</evidence>
<dbReference type="RefSeq" id="WP_171647487.1">
    <property type="nucleotide sequence ID" value="NZ_WHOA01000220.1"/>
</dbReference>
<keyword evidence="1" id="KW-0732">Signal</keyword>
<organism evidence="2 3">
    <name type="scientific">Paenibacillus phytorum</name>
    <dbReference type="NCBI Taxonomy" id="2654977"/>
    <lineage>
        <taxon>Bacteria</taxon>
        <taxon>Bacillati</taxon>
        <taxon>Bacillota</taxon>
        <taxon>Bacilli</taxon>
        <taxon>Bacillales</taxon>
        <taxon>Paenibacillaceae</taxon>
        <taxon>Paenibacillus</taxon>
    </lineage>
</organism>
<feature type="signal peptide" evidence="1">
    <location>
        <begin position="1"/>
        <end position="27"/>
    </location>
</feature>
<dbReference type="EMBL" id="WHOA01000220">
    <property type="protein sequence ID" value="NOU75648.1"/>
    <property type="molecule type" value="Genomic_DNA"/>
</dbReference>
<accession>A0ABX1Y492</accession>
<keyword evidence="3" id="KW-1185">Reference proteome</keyword>
<evidence type="ECO:0000313" key="2">
    <source>
        <dbReference type="EMBL" id="NOU75648.1"/>
    </source>
</evidence>